<feature type="chain" id="PRO_5046572742" description="YTH domain-containing protein" evidence="2">
    <location>
        <begin position="18"/>
        <end position="405"/>
    </location>
</feature>
<dbReference type="PANTHER" id="PTHR12357:SF3">
    <property type="entry name" value="YTH DOMAIN-CONTAINING PROTEIN 1"/>
    <property type="match status" value="1"/>
</dbReference>
<accession>A0ABN9YE70</accession>
<dbReference type="Gene3D" id="3.10.590.10">
    <property type="entry name" value="ph1033 like domains"/>
    <property type="match status" value="1"/>
</dbReference>
<feature type="region of interest" description="Disordered" evidence="1">
    <location>
        <begin position="82"/>
        <end position="108"/>
    </location>
</feature>
<dbReference type="InterPro" id="IPR007275">
    <property type="entry name" value="YTH_domain"/>
</dbReference>
<sequence>MLMTALVAALVIALVAALAPVLVAGLAASLVVGAGAAGMDLSFAAASDGEDEWVEDNPAEPAPEVTSLALVARSARPPAVPGAAAAGAAPRALPSTAPPPSKIHSNPGTRYFVIKTEGDSHKNLLKSIEHGVWATHRHNEDRRLSDALCEAPHVILIFSVSMSSCFQGYAKMLCQPGASRKTGIFQGFGRAFDVRWLRLDDLEFVDVSSITNPLNENKSVKMSRDGQELSHEVGKRLCELVDERVYQGDPFGYVVDDQEPETGGLGGPPRAPPPQRARQPQQVPARPPDAAPLPPASGPCGYAPQVPAAAYHLPPPPQMAPPPPGPGPPPPWAFSAWSGLAWAGAPGRGAAPSYSSSSSYSDSGSEPRARRARPQAYGSAAPCQRGVPPRRPLSEARGASGCRAR</sequence>
<dbReference type="InterPro" id="IPR045168">
    <property type="entry name" value="YTH_prot"/>
</dbReference>
<feature type="signal peptide" evidence="2">
    <location>
        <begin position="1"/>
        <end position="17"/>
    </location>
</feature>
<comment type="caution">
    <text evidence="4">The sequence shown here is derived from an EMBL/GenBank/DDBJ whole genome shotgun (WGS) entry which is preliminary data.</text>
</comment>
<evidence type="ECO:0000259" key="3">
    <source>
        <dbReference type="PROSITE" id="PS50882"/>
    </source>
</evidence>
<dbReference type="CDD" id="cd21134">
    <property type="entry name" value="YTH"/>
    <property type="match status" value="1"/>
</dbReference>
<organism evidence="4 5">
    <name type="scientific">Prorocentrum cordatum</name>
    <dbReference type="NCBI Taxonomy" id="2364126"/>
    <lineage>
        <taxon>Eukaryota</taxon>
        <taxon>Sar</taxon>
        <taxon>Alveolata</taxon>
        <taxon>Dinophyceae</taxon>
        <taxon>Prorocentrales</taxon>
        <taxon>Prorocentraceae</taxon>
        <taxon>Prorocentrum</taxon>
    </lineage>
</organism>
<feature type="compositionally biased region" description="Pro residues" evidence="1">
    <location>
        <begin position="285"/>
        <end position="297"/>
    </location>
</feature>
<feature type="compositionally biased region" description="Pro residues" evidence="1">
    <location>
        <begin position="313"/>
        <end position="332"/>
    </location>
</feature>
<dbReference type="EMBL" id="CAUYUJ010022524">
    <property type="protein sequence ID" value="CAK0911115.1"/>
    <property type="molecule type" value="Genomic_DNA"/>
</dbReference>
<proteinExistence type="predicted"/>
<gene>
    <name evidence="4" type="ORF">PCOR1329_LOCUS85095</name>
</gene>
<name>A0ABN9YE70_9DINO</name>
<dbReference type="PANTHER" id="PTHR12357">
    <property type="entry name" value="YTH YT521-B HOMOLOGY DOMAIN-CONTAINING"/>
    <property type="match status" value="1"/>
</dbReference>
<protein>
    <recommendedName>
        <fullName evidence="3">YTH domain-containing protein</fullName>
    </recommendedName>
</protein>
<evidence type="ECO:0000313" key="4">
    <source>
        <dbReference type="EMBL" id="CAK0911115.1"/>
    </source>
</evidence>
<evidence type="ECO:0000313" key="5">
    <source>
        <dbReference type="Proteomes" id="UP001189429"/>
    </source>
</evidence>
<evidence type="ECO:0000256" key="1">
    <source>
        <dbReference type="SAM" id="MobiDB-lite"/>
    </source>
</evidence>
<feature type="compositionally biased region" description="Low complexity" evidence="1">
    <location>
        <begin position="343"/>
        <end position="364"/>
    </location>
</feature>
<dbReference type="Proteomes" id="UP001189429">
    <property type="component" value="Unassembled WGS sequence"/>
</dbReference>
<dbReference type="PROSITE" id="PS50882">
    <property type="entry name" value="YTH"/>
    <property type="match status" value="1"/>
</dbReference>
<feature type="region of interest" description="Disordered" evidence="1">
    <location>
        <begin position="251"/>
        <end position="405"/>
    </location>
</feature>
<dbReference type="Pfam" id="PF04146">
    <property type="entry name" value="YTH"/>
    <property type="match status" value="1"/>
</dbReference>
<feature type="non-terminal residue" evidence="4">
    <location>
        <position position="405"/>
    </location>
</feature>
<feature type="compositionally biased region" description="Low complexity" evidence="1">
    <location>
        <begin position="82"/>
        <end position="95"/>
    </location>
</feature>
<keyword evidence="5" id="KW-1185">Reference proteome</keyword>
<keyword evidence="2" id="KW-0732">Signal</keyword>
<reference evidence="4" key="1">
    <citation type="submission" date="2023-10" db="EMBL/GenBank/DDBJ databases">
        <authorList>
            <person name="Chen Y."/>
            <person name="Shah S."/>
            <person name="Dougan E. K."/>
            <person name="Thang M."/>
            <person name="Chan C."/>
        </authorList>
    </citation>
    <scope>NUCLEOTIDE SEQUENCE [LARGE SCALE GENOMIC DNA]</scope>
</reference>
<feature type="domain" description="YTH" evidence="3">
    <location>
        <begin position="109"/>
        <end position="241"/>
    </location>
</feature>
<evidence type="ECO:0000256" key="2">
    <source>
        <dbReference type="SAM" id="SignalP"/>
    </source>
</evidence>